<evidence type="ECO:0000256" key="2">
    <source>
        <dbReference type="ARBA" id="ARBA00022485"/>
    </source>
</evidence>
<keyword evidence="6" id="KW-0408">Iron</keyword>
<dbReference type="EMBL" id="CP002628">
    <property type="protein sequence ID" value="AEB06944.1"/>
    <property type="molecule type" value="Genomic_DNA"/>
</dbReference>
<dbReference type="SMART" id="SM00729">
    <property type="entry name" value="Elp3"/>
    <property type="match status" value="1"/>
</dbReference>
<dbReference type="SFLD" id="SFLDS00029">
    <property type="entry name" value="Radical_SAM"/>
    <property type="match status" value="1"/>
</dbReference>
<protein>
    <submittedName>
        <fullName evidence="10">RNA modification enzyme, MiaB family</fullName>
    </submittedName>
</protein>
<proteinExistence type="predicted"/>
<dbReference type="GO" id="GO:0046872">
    <property type="term" value="F:metal ion binding"/>
    <property type="evidence" value="ECO:0007669"/>
    <property type="project" value="UniProtKB-KW"/>
</dbReference>
<organism evidence="10 11">
    <name type="scientific">Coriobacterium glomerans (strain ATCC 49209 / DSM 20642 / JCM 10262 / PW2)</name>
    <dbReference type="NCBI Taxonomy" id="700015"/>
    <lineage>
        <taxon>Bacteria</taxon>
        <taxon>Bacillati</taxon>
        <taxon>Actinomycetota</taxon>
        <taxon>Coriobacteriia</taxon>
        <taxon>Coriobacteriales</taxon>
        <taxon>Coriobacteriaceae</taxon>
        <taxon>Coriobacterium</taxon>
    </lineage>
</organism>
<keyword evidence="2" id="KW-0004">4Fe-4S</keyword>
<dbReference type="InterPro" id="IPR005839">
    <property type="entry name" value="Methylthiotransferase"/>
</dbReference>
<dbReference type="CDD" id="cd01335">
    <property type="entry name" value="Radical_SAM"/>
    <property type="match status" value="1"/>
</dbReference>
<sequence length="444" mass="46681">MGCSSSGVPRARVVNIGCRVNRVESDRIEAELARAGFALDETGEADLIIINTCAVTGEAEAKTRKAVRRALVASPSARVIATGCSVNLNASALAALSDRVIVEPVKERVCARAAQAAAVLGAAPCAPSAVGSVRGTRARVGVKVQDGCNRRCSYCIVWRARGPERSVPVAAVTGRVRELAAAGVAEVVLTGVNLGAWAGSGRAGGTADIADLLEAVLGETDIARVRLSSIEPMDVSGRLLAVMAHSSRRVAPYLHLPLQSGCSATLRRMGRPYSAQDFAELARRSRRSIAGVALSCDIIAGFPGETDEEFEASFELCARIGFSRMHVFRYSARPGTPAAAASGRIEPAVAAGRARRLRALAAEMTDADARSRIGTREIAVVERARRARLGSYHPILIDGPLFDQRLGGRRDAAPIAIADVDIVDIDENGMLHGRIANIPAEGHS</sequence>
<dbReference type="PROSITE" id="PS51449">
    <property type="entry name" value="MTTASE_N"/>
    <property type="match status" value="1"/>
</dbReference>
<dbReference type="InterPro" id="IPR020612">
    <property type="entry name" value="Methylthiotransferase_CS"/>
</dbReference>
<dbReference type="KEGG" id="cgo:Corgl_0831"/>
<dbReference type="NCBIfam" id="TIGR00089">
    <property type="entry name" value="MiaB/RimO family radical SAM methylthiotransferase"/>
    <property type="match status" value="1"/>
</dbReference>
<dbReference type="Pfam" id="PF00919">
    <property type="entry name" value="UPF0004"/>
    <property type="match status" value="1"/>
</dbReference>
<dbReference type="RefSeq" id="WP_013708687.1">
    <property type="nucleotide sequence ID" value="NC_015389.1"/>
</dbReference>
<keyword evidence="11" id="KW-1185">Reference proteome</keyword>
<dbReference type="PROSITE" id="PS51918">
    <property type="entry name" value="RADICAL_SAM"/>
    <property type="match status" value="1"/>
</dbReference>
<keyword evidence="4" id="KW-0949">S-adenosyl-L-methionine</keyword>
<dbReference type="Gene3D" id="3.40.50.12160">
    <property type="entry name" value="Methylthiotransferase, N-terminal domain"/>
    <property type="match status" value="1"/>
</dbReference>
<accession>F2N7Q2</accession>
<dbReference type="eggNOG" id="COG0621">
    <property type="taxonomic scope" value="Bacteria"/>
</dbReference>
<dbReference type="InterPro" id="IPR058240">
    <property type="entry name" value="rSAM_sf"/>
</dbReference>
<dbReference type="OrthoDB" id="9805215at2"/>
<dbReference type="Pfam" id="PF04055">
    <property type="entry name" value="Radical_SAM"/>
    <property type="match status" value="1"/>
</dbReference>
<evidence type="ECO:0000313" key="10">
    <source>
        <dbReference type="EMBL" id="AEB06944.1"/>
    </source>
</evidence>
<dbReference type="PANTHER" id="PTHR11918">
    <property type="entry name" value="RADICAL SAM PROTEINS"/>
    <property type="match status" value="1"/>
</dbReference>
<comment type="cofactor">
    <cofactor evidence="1">
        <name>[4Fe-4S] cluster</name>
        <dbReference type="ChEBI" id="CHEBI:49883"/>
    </cofactor>
</comment>
<dbReference type="PANTHER" id="PTHR11918:SF45">
    <property type="entry name" value="THREONYLCARBAMOYLADENOSINE TRNA METHYLTHIOTRANSFERASE"/>
    <property type="match status" value="1"/>
</dbReference>
<gene>
    <name evidence="10" type="ordered locus">Corgl_0831</name>
</gene>
<dbReference type="HOGENOM" id="CLU_018697_1_0_11"/>
<dbReference type="InterPro" id="IPR007197">
    <property type="entry name" value="rSAM"/>
</dbReference>
<evidence type="ECO:0000256" key="5">
    <source>
        <dbReference type="ARBA" id="ARBA00022723"/>
    </source>
</evidence>
<evidence type="ECO:0000256" key="1">
    <source>
        <dbReference type="ARBA" id="ARBA00001966"/>
    </source>
</evidence>
<feature type="domain" description="MTTase N-terminal" evidence="8">
    <location>
        <begin position="9"/>
        <end position="135"/>
    </location>
</feature>
<dbReference type="InterPro" id="IPR038135">
    <property type="entry name" value="Methylthiotransferase_N_sf"/>
</dbReference>
<evidence type="ECO:0000256" key="6">
    <source>
        <dbReference type="ARBA" id="ARBA00023004"/>
    </source>
</evidence>
<dbReference type="InterPro" id="IPR006638">
    <property type="entry name" value="Elp3/MiaA/NifB-like_rSAM"/>
</dbReference>
<dbReference type="GO" id="GO:0051539">
    <property type="term" value="F:4 iron, 4 sulfur cluster binding"/>
    <property type="evidence" value="ECO:0007669"/>
    <property type="project" value="UniProtKB-KW"/>
</dbReference>
<evidence type="ECO:0000259" key="8">
    <source>
        <dbReference type="PROSITE" id="PS51449"/>
    </source>
</evidence>
<dbReference type="PROSITE" id="PS01278">
    <property type="entry name" value="MTTASE_RADICAL"/>
    <property type="match status" value="1"/>
</dbReference>
<dbReference type="InterPro" id="IPR023404">
    <property type="entry name" value="rSAM_horseshoe"/>
</dbReference>
<evidence type="ECO:0000256" key="3">
    <source>
        <dbReference type="ARBA" id="ARBA00022679"/>
    </source>
</evidence>
<keyword evidence="7" id="KW-0411">Iron-sulfur</keyword>
<evidence type="ECO:0000259" key="9">
    <source>
        <dbReference type="PROSITE" id="PS51918"/>
    </source>
</evidence>
<dbReference type="GO" id="GO:0035598">
    <property type="term" value="F:tRNA (N(6)-L-threonylcarbamoyladenosine(37)-C(2))-methylthiotransferase activity"/>
    <property type="evidence" value="ECO:0007669"/>
    <property type="project" value="TreeGrafter"/>
</dbReference>
<evidence type="ECO:0000256" key="4">
    <source>
        <dbReference type="ARBA" id="ARBA00022691"/>
    </source>
</evidence>
<keyword evidence="5" id="KW-0479">Metal-binding</keyword>
<evidence type="ECO:0000313" key="11">
    <source>
        <dbReference type="Proteomes" id="UP000006851"/>
    </source>
</evidence>
<dbReference type="InterPro" id="IPR013848">
    <property type="entry name" value="Methylthiotransferase_N"/>
</dbReference>
<dbReference type="SUPFAM" id="SSF102114">
    <property type="entry name" value="Radical SAM enzymes"/>
    <property type="match status" value="1"/>
</dbReference>
<reference evidence="11" key="1">
    <citation type="journal article" date="2013" name="Stand. Genomic Sci.">
        <title>Complete genome sequence of Coriobacterium glomerans type strain (PW2(T)) from the midgut of Pyrrhocoris apterus L. (red soldier bug).</title>
        <authorList>
            <person name="Stackebrandt E."/>
            <person name="Zeytun A."/>
            <person name="Lapidus A."/>
            <person name="Nolan M."/>
            <person name="Lucas S."/>
            <person name="Hammon N."/>
            <person name="Deshpande S."/>
            <person name="Cheng J.F."/>
            <person name="Tapia R."/>
            <person name="Goodwin L.A."/>
            <person name="Pitluck S."/>
            <person name="Liolios K."/>
            <person name="Pagani I."/>
            <person name="Ivanova N."/>
            <person name="Mavromatis K."/>
            <person name="Mikhailova N."/>
            <person name="Huntemann M."/>
            <person name="Pati A."/>
            <person name="Chen A."/>
            <person name="Palaniappan K."/>
            <person name="Chang Y.J."/>
            <person name="Land M."/>
            <person name="Hauser L."/>
            <person name="Rohde M."/>
            <person name="Pukall R."/>
            <person name="Goker M."/>
            <person name="Detter J.C."/>
            <person name="Woyke T."/>
            <person name="Bristow J."/>
            <person name="Eisen J.A."/>
            <person name="Markowitz V."/>
            <person name="Hugenholtz P."/>
            <person name="Kyrpides N.C."/>
            <person name="Klenk H.P."/>
        </authorList>
    </citation>
    <scope>NUCLEOTIDE SEQUENCE</scope>
    <source>
        <strain evidence="11">ATCC 49209 / DSM 20642 / JCM 10262 / PW2</strain>
    </source>
</reference>
<feature type="domain" description="Radical SAM core" evidence="9">
    <location>
        <begin position="134"/>
        <end position="368"/>
    </location>
</feature>
<dbReference type="STRING" id="700015.Corgl_0831"/>
<name>F2N7Q2_CORGP</name>
<dbReference type="Gene3D" id="3.80.30.20">
    <property type="entry name" value="tm_1862 like domain"/>
    <property type="match status" value="1"/>
</dbReference>
<dbReference type="Proteomes" id="UP000006851">
    <property type="component" value="Chromosome"/>
</dbReference>
<dbReference type="AlphaFoldDB" id="F2N7Q2"/>
<dbReference type="SFLD" id="SFLDG01082">
    <property type="entry name" value="B12-binding_domain_containing"/>
    <property type="match status" value="1"/>
</dbReference>
<keyword evidence="3" id="KW-0808">Transferase</keyword>
<evidence type="ECO:0000256" key="7">
    <source>
        <dbReference type="ARBA" id="ARBA00023014"/>
    </source>
</evidence>